<gene>
    <name evidence="10" type="ORF">H0H12_19435</name>
</gene>
<dbReference type="PROSITE" id="PS50928">
    <property type="entry name" value="ABC_TM1"/>
    <property type="match status" value="1"/>
</dbReference>
<dbReference type="EMBL" id="CP059052">
    <property type="protein sequence ID" value="QLJ12611.1"/>
    <property type="molecule type" value="Genomic_DNA"/>
</dbReference>
<comment type="subcellular location">
    <subcellularLocation>
        <location evidence="1 8">Cell membrane</location>
        <topology evidence="1 8">Multi-pass membrane protein</topology>
    </subcellularLocation>
</comment>
<keyword evidence="6 8" id="KW-1133">Transmembrane helix</keyword>
<name>A0A7D5VV23_PSEPU</name>
<protein>
    <submittedName>
        <fullName evidence="10">ABC transporter permease</fullName>
    </submittedName>
</protein>
<proteinExistence type="inferred from homology"/>
<dbReference type="SUPFAM" id="SSF161098">
    <property type="entry name" value="MetI-like"/>
    <property type="match status" value="1"/>
</dbReference>
<reference evidence="10 11" key="1">
    <citation type="journal article" date="2009" name="Mikrobiologiia">
        <title>[Phenanthren biodegradation and interaction of Pseudomonas putida BS3701 and Burkholderia sp.BS3702 in plant rhizosphere].</title>
        <authorList>
            <person name="Ovchinnikova A.A."/>
            <person name="Vetrova A.A."/>
            <person name="Filonov A.E."/>
            <person name="Boronin A.M."/>
        </authorList>
    </citation>
    <scope>NUCLEOTIDE SEQUENCE [LARGE SCALE GENOMIC DNA]</scope>
    <source>
        <strain evidence="10 11">BS3701</strain>
    </source>
</reference>
<evidence type="ECO:0000256" key="8">
    <source>
        <dbReference type="RuleBase" id="RU363032"/>
    </source>
</evidence>
<feature type="transmembrane region" description="Helical" evidence="8">
    <location>
        <begin position="194"/>
        <end position="219"/>
    </location>
</feature>
<evidence type="ECO:0000256" key="4">
    <source>
        <dbReference type="ARBA" id="ARBA00022475"/>
    </source>
</evidence>
<feature type="transmembrane region" description="Helical" evidence="8">
    <location>
        <begin position="257"/>
        <end position="282"/>
    </location>
</feature>
<dbReference type="AlphaFoldDB" id="A0A7D5VV23"/>
<feature type="domain" description="ABC transmembrane type-1" evidence="9">
    <location>
        <begin position="66"/>
        <end position="271"/>
    </location>
</feature>
<dbReference type="InterPro" id="IPR035906">
    <property type="entry name" value="MetI-like_sf"/>
</dbReference>
<evidence type="ECO:0000259" key="9">
    <source>
        <dbReference type="PROSITE" id="PS50928"/>
    </source>
</evidence>
<sequence>MQLSSLRLGALLASPAVAYLVLFFVIPGVFLFAYSFWTAAAFRITPGFDFANYINSLTSPLFWKVTINAIMIGLFTATVTVALSVPVAYYLVYVKKSKFVLYLILLTWFSSYLVRIYAWRTLLGTNGLLNTLLLQFGIIDQPVEAFLFSPFAVTLTLIHIYLPFSILLVVSAFSDIKGDLLVASRDLGTSAIGAFFKVVAPNASSGLLGAFMLTFILVAGDYVTPQMLGGSSGQTTGLLIADHFRKTGNWPLGAAQAFLMFVVSLVIYLCISKIGQWAGVIVKRKKLSERRVV</sequence>
<keyword evidence="3 8" id="KW-0813">Transport</keyword>
<dbReference type="CDD" id="cd06261">
    <property type="entry name" value="TM_PBP2"/>
    <property type="match status" value="1"/>
</dbReference>
<feature type="transmembrane region" description="Helical" evidence="8">
    <location>
        <begin position="99"/>
        <end position="118"/>
    </location>
</feature>
<organism evidence="10 11">
    <name type="scientific">Pseudomonas putida</name>
    <name type="common">Arthrobacter siderocapsulatus</name>
    <dbReference type="NCBI Taxonomy" id="303"/>
    <lineage>
        <taxon>Bacteria</taxon>
        <taxon>Pseudomonadati</taxon>
        <taxon>Pseudomonadota</taxon>
        <taxon>Gammaproteobacteria</taxon>
        <taxon>Pseudomonadales</taxon>
        <taxon>Pseudomonadaceae</taxon>
        <taxon>Pseudomonas</taxon>
    </lineage>
</organism>
<evidence type="ECO:0000256" key="2">
    <source>
        <dbReference type="ARBA" id="ARBA00007069"/>
    </source>
</evidence>
<evidence type="ECO:0000313" key="11">
    <source>
        <dbReference type="Proteomes" id="UP000510934"/>
    </source>
</evidence>
<evidence type="ECO:0000313" key="10">
    <source>
        <dbReference type="EMBL" id="QLJ12611.1"/>
    </source>
</evidence>
<accession>A0A7D5VV23</accession>
<comment type="similarity">
    <text evidence="2">Belongs to the binding-protein-dependent transport system permease family. CysTW subfamily.</text>
</comment>
<feature type="transmembrane region" description="Helical" evidence="8">
    <location>
        <begin position="69"/>
        <end position="92"/>
    </location>
</feature>
<dbReference type="RefSeq" id="WP_180688473.1">
    <property type="nucleotide sequence ID" value="NZ_CP059052.1"/>
</dbReference>
<evidence type="ECO:0000256" key="7">
    <source>
        <dbReference type="ARBA" id="ARBA00023136"/>
    </source>
</evidence>
<feature type="transmembrane region" description="Helical" evidence="8">
    <location>
        <begin position="151"/>
        <end position="173"/>
    </location>
</feature>
<evidence type="ECO:0000256" key="5">
    <source>
        <dbReference type="ARBA" id="ARBA00022692"/>
    </source>
</evidence>
<keyword evidence="4" id="KW-1003">Cell membrane</keyword>
<dbReference type="Pfam" id="PF00528">
    <property type="entry name" value="BPD_transp_1"/>
    <property type="match status" value="1"/>
</dbReference>
<evidence type="ECO:0000256" key="6">
    <source>
        <dbReference type="ARBA" id="ARBA00022989"/>
    </source>
</evidence>
<dbReference type="GO" id="GO:0005886">
    <property type="term" value="C:plasma membrane"/>
    <property type="evidence" value="ECO:0007669"/>
    <property type="project" value="UniProtKB-SubCell"/>
</dbReference>
<evidence type="ECO:0000256" key="1">
    <source>
        <dbReference type="ARBA" id="ARBA00004651"/>
    </source>
</evidence>
<keyword evidence="5 8" id="KW-0812">Transmembrane</keyword>
<keyword evidence="7 8" id="KW-0472">Membrane</keyword>
<dbReference type="InterPro" id="IPR000515">
    <property type="entry name" value="MetI-like"/>
</dbReference>
<dbReference type="PANTHER" id="PTHR42929:SF1">
    <property type="entry name" value="INNER MEMBRANE ABC TRANSPORTER PERMEASE PROTEIN YDCU-RELATED"/>
    <property type="match status" value="1"/>
</dbReference>
<dbReference type="GO" id="GO:0055085">
    <property type="term" value="P:transmembrane transport"/>
    <property type="evidence" value="ECO:0007669"/>
    <property type="project" value="InterPro"/>
</dbReference>
<evidence type="ECO:0000256" key="3">
    <source>
        <dbReference type="ARBA" id="ARBA00022448"/>
    </source>
</evidence>
<dbReference type="PANTHER" id="PTHR42929">
    <property type="entry name" value="INNER MEMBRANE ABC TRANSPORTER PERMEASE PROTEIN YDCU-RELATED-RELATED"/>
    <property type="match status" value="1"/>
</dbReference>
<dbReference type="Gene3D" id="1.10.3720.10">
    <property type="entry name" value="MetI-like"/>
    <property type="match status" value="1"/>
</dbReference>
<feature type="transmembrane region" description="Helical" evidence="8">
    <location>
        <begin position="12"/>
        <end position="37"/>
    </location>
</feature>
<dbReference type="Proteomes" id="UP000510934">
    <property type="component" value="Chromosome"/>
</dbReference>